<dbReference type="InterPro" id="IPR050388">
    <property type="entry name" value="ABC_Ni/Peptide_Import"/>
</dbReference>
<protein>
    <submittedName>
        <fullName evidence="10">Cationic peptide transport system ATP-binding protein</fullName>
    </submittedName>
</protein>
<gene>
    <name evidence="10" type="ORF">EV697_101518</name>
</gene>
<keyword evidence="11" id="KW-1185">Reference proteome</keyword>
<dbReference type="GO" id="GO:0015833">
    <property type="term" value="P:peptide transport"/>
    <property type="evidence" value="ECO:0007669"/>
    <property type="project" value="InterPro"/>
</dbReference>
<evidence type="ECO:0000256" key="4">
    <source>
        <dbReference type="ARBA" id="ARBA00022475"/>
    </source>
</evidence>
<evidence type="ECO:0000256" key="3">
    <source>
        <dbReference type="ARBA" id="ARBA00022448"/>
    </source>
</evidence>
<organism evidence="10 11">
    <name type="scientific">Bisgaardia hudsonensis</name>
    <dbReference type="NCBI Taxonomy" id="109472"/>
    <lineage>
        <taxon>Bacteria</taxon>
        <taxon>Pseudomonadati</taxon>
        <taxon>Pseudomonadota</taxon>
        <taxon>Gammaproteobacteria</taxon>
        <taxon>Pasteurellales</taxon>
        <taxon>Pasteurellaceae</taxon>
        <taxon>Bisgaardia</taxon>
    </lineage>
</organism>
<dbReference type="InterPro" id="IPR003439">
    <property type="entry name" value="ABC_transporter-like_ATP-bd"/>
</dbReference>
<dbReference type="EMBL" id="SLXI01000001">
    <property type="protein sequence ID" value="TCP14377.1"/>
    <property type="molecule type" value="Genomic_DNA"/>
</dbReference>
<keyword evidence="3" id="KW-0813">Transport</keyword>
<sequence>MALLDIRNLCVDIKTSKGNIRIVDNVNLTLNEGDICGLVGESGSGKSIIAKVICNSAKDSWIVTADRFRFNDIELLKLNPMKRRKIIGREISMIYQGSLNSLDPSKKIAKQLIQNIPSWTFKGRWWQWFGWKKRRAIELLHRVGIKDHKDIMGSYPTEITEGEGQKVMVALAIANQPRLLIADEPTNSLESITKTQVFRLLSSMNQNLGTTILLASNDITSIAEWCDHLTILYCGQNAESGPKESILKQPHHPYTKALLHSMPDFKQPIPLKSHLGTLKGNIPLLNQMPIGCRLGPRCPFSQKKCVIKPSTVKIKQHEFACHYPINLRDNQMKEKNNILEPLTINTANNN</sequence>
<keyword evidence="8" id="KW-0472">Membrane</keyword>
<dbReference type="InterPro" id="IPR013563">
    <property type="entry name" value="Oligopep_ABC_C"/>
</dbReference>
<dbReference type="RefSeq" id="WP_132022200.1">
    <property type="nucleotide sequence ID" value="NZ_CP016605.1"/>
</dbReference>
<evidence type="ECO:0000259" key="9">
    <source>
        <dbReference type="PROSITE" id="PS50893"/>
    </source>
</evidence>
<reference evidence="10 11" key="1">
    <citation type="submission" date="2019-03" db="EMBL/GenBank/DDBJ databases">
        <title>Genomic Encyclopedia of Type Strains, Phase IV (KMG-IV): sequencing the most valuable type-strain genomes for metagenomic binning, comparative biology and taxonomic classification.</title>
        <authorList>
            <person name="Goeker M."/>
        </authorList>
    </citation>
    <scope>NUCLEOTIDE SEQUENCE [LARGE SCALE GENOMIC DNA]</scope>
    <source>
        <strain evidence="10 11">DSM 28231</strain>
    </source>
</reference>
<dbReference type="Proteomes" id="UP000294841">
    <property type="component" value="Unassembled WGS sequence"/>
</dbReference>
<feature type="domain" description="ABC transporter" evidence="9">
    <location>
        <begin position="4"/>
        <end position="259"/>
    </location>
</feature>
<dbReference type="GO" id="GO:0016887">
    <property type="term" value="F:ATP hydrolysis activity"/>
    <property type="evidence" value="ECO:0007669"/>
    <property type="project" value="InterPro"/>
</dbReference>
<dbReference type="PROSITE" id="PS50893">
    <property type="entry name" value="ABC_TRANSPORTER_2"/>
    <property type="match status" value="1"/>
</dbReference>
<name>A0A4R2N3E3_9PAST</name>
<dbReference type="Pfam" id="PF08352">
    <property type="entry name" value="oligo_HPY"/>
    <property type="match status" value="1"/>
</dbReference>
<dbReference type="PANTHER" id="PTHR43297">
    <property type="entry name" value="OLIGOPEPTIDE TRANSPORT ATP-BINDING PROTEIN APPD"/>
    <property type="match status" value="1"/>
</dbReference>
<dbReference type="InterPro" id="IPR027417">
    <property type="entry name" value="P-loop_NTPase"/>
</dbReference>
<dbReference type="SUPFAM" id="SSF52540">
    <property type="entry name" value="P-loop containing nucleoside triphosphate hydrolases"/>
    <property type="match status" value="1"/>
</dbReference>
<dbReference type="Gene3D" id="3.40.50.300">
    <property type="entry name" value="P-loop containing nucleotide triphosphate hydrolases"/>
    <property type="match status" value="1"/>
</dbReference>
<evidence type="ECO:0000256" key="7">
    <source>
        <dbReference type="ARBA" id="ARBA00022840"/>
    </source>
</evidence>
<comment type="caution">
    <text evidence="10">The sequence shown here is derived from an EMBL/GenBank/DDBJ whole genome shotgun (WGS) entry which is preliminary data.</text>
</comment>
<dbReference type="NCBIfam" id="TIGR01727">
    <property type="entry name" value="oligo_HPY"/>
    <property type="match status" value="1"/>
</dbReference>
<evidence type="ECO:0000256" key="6">
    <source>
        <dbReference type="ARBA" id="ARBA00022741"/>
    </source>
</evidence>
<dbReference type="PANTHER" id="PTHR43297:SF4">
    <property type="entry name" value="PUTRESCINE EXPORT SYSTEM ATP-BINDING PROTEIN SAPD"/>
    <property type="match status" value="1"/>
</dbReference>
<keyword evidence="7 10" id="KW-0067">ATP-binding</keyword>
<evidence type="ECO:0000256" key="5">
    <source>
        <dbReference type="ARBA" id="ARBA00022519"/>
    </source>
</evidence>
<dbReference type="InterPro" id="IPR003593">
    <property type="entry name" value="AAA+_ATPase"/>
</dbReference>
<keyword evidence="4" id="KW-1003">Cell membrane</keyword>
<dbReference type="SMART" id="SM00382">
    <property type="entry name" value="AAA"/>
    <property type="match status" value="1"/>
</dbReference>
<proteinExistence type="inferred from homology"/>
<dbReference type="GO" id="GO:0005886">
    <property type="term" value="C:plasma membrane"/>
    <property type="evidence" value="ECO:0007669"/>
    <property type="project" value="UniProtKB-SubCell"/>
</dbReference>
<evidence type="ECO:0000256" key="2">
    <source>
        <dbReference type="ARBA" id="ARBA00005417"/>
    </source>
</evidence>
<evidence type="ECO:0000313" key="10">
    <source>
        <dbReference type="EMBL" id="TCP14377.1"/>
    </source>
</evidence>
<dbReference type="OrthoDB" id="9784450at2"/>
<dbReference type="GO" id="GO:0005524">
    <property type="term" value="F:ATP binding"/>
    <property type="evidence" value="ECO:0007669"/>
    <property type="project" value="UniProtKB-KW"/>
</dbReference>
<dbReference type="Pfam" id="PF00005">
    <property type="entry name" value="ABC_tran"/>
    <property type="match status" value="1"/>
</dbReference>
<evidence type="ECO:0000256" key="8">
    <source>
        <dbReference type="ARBA" id="ARBA00023136"/>
    </source>
</evidence>
<comment type="similarity">
    <text evidence="2">Belongs to the ABC transporter superfamily.</text>
</comment>
<comment type="subcellular location">
    <subcellularLocation>
        <location evidence="1">Cell inner membrane</location>
        <topology evidence="1">Peripheral membrane protein</topology>
    </subcellularLocation>
</comment>
<evidence type="ECO:0000313" key="11">
    <source>
        <dbReference type="Proteomes" id="UP000294841"/>
    </source>
</evidence>
<keyword evidence="6" id="KW-0547">Nucleotide-binding</keyword>
<evidence type="ECO:0000256" key="1">
    <source>
        <dbReference type="ARBA" id="ARBA00004417"/>
    </source>
</evidence>
<keyword evidence="5" id="KW-0997">Cell inner membrane</keyword>
<dbReference type="AlphaFoldDB" id="A0A4R2N3E3"/>
<accession>A0A4R2N3E3</accession>